<dbReference type="PANTHER" id="PTHR46889">
    <property type="entry name" value="TRANSPOSASE INSF FOR INSERTION SEQUENCE IS3B-RELATED"/>
    <property type="match status" value="1"/>
</dbReference>
<accession>A0AB39QDR2</accession>
<dbReference type="AlphaFoldDB" id="A0AB39QDR2"/>
<protein>
    <recommendedName>
        <fullName evidence="2">Transposase</fullName>
    </recommendedName>
</protein>
<organism evidence="1">
    <name type="scientific">Streptomyces sp. R39</name>
    <dbReference type="NCBI Taxonomy" id="3238631"/>
    <lineage>
        <taxon>Bacteria</taxon>
        <taxon>Bacillati</taxon>
        <taxon>Actinomycetota</taxon>
        <taxon>Actinomycetes</taxon>
        <taxon>Kitasatosporales</taxon>
        <taxon>Streptomycetaceae</taxon>
        <taxon>Streptomyces</taxon>
    </lineage>
</organism>
<reference evidence="1" key="1">
    <citation type="submission" date="2024-07" db="EMBL/GenBank/DDBJ databases">
        <authorList>
            <person name="Yu S.T."/>
        </authorList>
    </citation>
    <scope>NUCLEOTIDE SEQUENCE</scope>
    <source>
        <strain evidence="1">R39</strain>
    </source>
</reference>
<name>A0AB39QDR2_9ACTN</name>
<dbReference type="RefSeq" id="WP_369221094.1">
    <property type="nucleotide sequence ID" value="NZ_CP163441.1"/>
</dbReference>
<dbReference type="PANTHER" id="PTHR46889:SF4">
    <property type="entry name" value="TRANSPOSASE INSO FOR INSERTION SEQUENCE ELEMENT IS911B-RELATED"/>
    <property type="match status" value="1"/>
</dbReference>
<sequence length="124" mass="13576">MLIEKAFDMSDSSYGHGRIRAQPHRWGVAAGVELVRRLVRELGLVPCLPRPKRFNLTQAAAGQVPDLVGRDFTADAPGEKLVGDITCIATGEGWLYLATAIDCGLPPSARTPRRVREVANRRVK</sequence>
<evidence type="ECO:0008006" key="2">
    <source>
        <dbReference type="Google" id="ProtNLM"/>
    </source>
</evidence>
<dbReference type="EMBL" id="CP163441">
    <property type="protein sequence ID" value="XDQ41443.1"/>
    <property type="molecule type" value="Genomic_DNA"/>
</dbReference>
<dbReference type="InterPro" id="IPR050900">
    <property type="entry name" value="Transposase_IS3/IS150/IS904"/>
</dbReference>
<proteinExistence type="predicted"/>
<gene>
    <name evidence="1" type="ORF">AB5J52_03650</name>
</gene>
<evidence type="ECO:0000313" key="1">
    <source>
        <dbReference type="EMBL" id="XDQ41443.1"/>
    </source>
</evidence>